<keyword evidence="2" id="KW-1185">Reference proteome</keyword>
<organism evidence="1 2">
    <name type="scientific">Mesoplasma melaleucae</name>
    <dbReference type="NCBI Taxonomy" id="81459"/>
    <lineage>
        <taxon>Bacteria</taxon>
        <taxon>Bacillati</taxon>
        <taxon>Mycoplasmatota</taxon>
        <taxon>Mollicutes</taxon>
        <taxon>Entomoplasmatales</taxon>
        <taxon>Entomoplasmataceae</taxon>
        <taxon>Mesoplasma</taxon>
    </lineage>
</organism>
<dbReference type="RefSeq" id="WP_100608981.1">
    <property type="nucleotide sequence ID" value="NZ_CP024964.1"/>
</dbReference>
<dbReference type="AlphaFoldDB" id="A0A2K8NWT5"/>
<gene>
    <name evidence="1" type="ORF">EMELA_v1c08130</name>
</gene>
<reference evidence="1 2" key="1">
    <citation type="submission" date="2017-11" db="EMBL/GenBank/DDBJ databases">
        <title>Genome sequence of Entomoplasma melaleucae M1 (ATCC 49191).</title>
        <authorList>
            <person name="Lo W.-S."/>
            <person name="Gasparich G.E."/>
            <person name="Kuo C.-H."/>
        </authorList>
    </citation>
    <scope>NUCLEOTIDE SEQUENCE [LARGE SCALE GENOMIC DNA]</scope>
    <source>
        <strain evidence="1 2">M1</strain>
    </source>
</reference>
<proteinExistence type="predicted"/>
<accession>A0A2K8NWT5</accession>
<name>A0A2K8NWT5_9MOLU</name>
<protein>
    <submittedName>
        <fullName evidence="1">Uncharacterized protein</fullName>
    </submittedName>
</protein>
<dbReference type="Proteomes" id="UP000231896">
    <property type="component" value="Chromosome"/>
</dbReference>
<dbReference type="InterPro" id="IPR027417">
    <property type="entry name" value="P-loop_NTPase"/>
</dbReference>
<dbReference type="EMBL" id="CP024964">
    <property type="protein sequence ID" value="ATZ18300.1"/>
    <property type="molecule type" value="Genomic_DNA"/>
</dbReference>
<dbReference type="KEGG" id="eml:EMELA_v1c08130"/>
<dbReference type="Gene3D" id="3.40.50.300">
    <property type="entry name" value="P-loop containing nucleotide triphosphate hydrolases"/>
    <property type="match status" value="1"/>
</dbReference>
<sequence>MKQNKIKWEDLKPTENNFNFTFDVLDAVWNDLLKEPFSAKSLFYAMSGAKGFGKTFLICLLALYLVCNFKDYNAQLAKYTYASAKESYYKTMKKVMNLLKEEYGVTVIDFIGQNKVALIKEFNSESKCAWVFENGREINVIGFDNTSKWEGVPAATGEIGMFAIDEVIPLGEEIIDEADYVYKLVNLMTQVVRGQNLTTCLEPLPELKGIKPLPFNKNETWQMYKKHYILFGFNNHDTSHPIYQMFMDEIAPLTDEVKEELDKNAVSYREDTTFLNMGATVIRGTTAINKANLNPKVLELGEGIKERWPETYNTLFKGDENQMQIDKYAYRKDLLENAQFFNKEDFYWDETKRFWFDQIRIGSDYADGGESGDDAVTMLIGFELDAITGVVKGVYILDELSISTKKFKNMEDKVESIANFINDKTRSYEFGSARAKFEDHIRFKIGADSRTVKDFLIGILERNHQINREMLERNFTCFISSGSKGWKIETRHYMWKRLLNEKKLFFANELKVIKKIQGVDVVVKKHGYLYDELFRCTLHPDKKIRDERPKRNKLDAINAAEHAISYFRYNLFE</sequence>
<evidence type="ECO:0000313" key="2">
    <source>
        <dbReference type="Proteomes" id="UP000231896"/>
    </source>
</evidence>
<dbReference type="OrthoDB" id="388145at2"/>
<dbReference type="STRING" id="1408435.GCA_000685885_01083"/>
<evidence type="ECO:0000313" key="1">
    <source>
        <dbReference type="EMBL" id="ATZ18300.1"/>
    </source>
</evidence>